<evidence type="ECO:0000313" key="1">
    <source>
        <dbReference type="EMBL" id="MBJ7602148.1"/>
    </source>
</evidence>
<dbReference type="EMBL" id="JAEKNQ010000014">
    <property type="protein sequence ID" value="MBJ7602148.1"/>
    <property type="molecule type" value="Genomic_DNA"/>
</dbReference>
<organism evidence="1 2">
    <name type="scientific">Candidatus Dormiibacter inghamiae</name>
    <dbReference type="NCBI Taxonomy" id="3127013"/>
    <lineage>
        <taxon>Bacteria</taxon>
        <taxon>Bacillati</taxon>
        <taxon>Candidatus Dormiibacterota</taxon>
        <taxon>Candidatus Dormibacteria</taxon>
        <taxon>Candidatus Dormibacterales</taxon>
        <taxon>Candidatus Dormibacteraceae</taxon>
        <taxon>Candidatus Dormiibacter</taxon>
    </lineage>
</organism>
<dbReference type="RefSeq" id="WP_338176546.1">
    <property type="nucleotide sequence ID" value="NZ_JAEKNQ010000014.1"/>
</dbReference>
<name>A0A934NCJ7_9BACT</name>
<evidence type="ECO:0000313" key="2">
    <source>
        <dbReference type="Proteomes" id="UP000620075"/>
    </source>
</evidence>
<proteinExistence type="predicted"/>
<dbReference type="Proteomes" id="UP000620075">
    <property type="component" value="Unassembled WGS sequence"/>
</dbReference>
<reference evidence="1 2" key="1">
    <citation type="submission" date="2020-10" db="EMBL/GenBank/DDBJ databases">
        <title>Ca. Dormibacterota MAGs.</title>
        <authorList>
            <person name="Montgomery K."/>
        </authorList>
    </citation>
    <scope>NUCLEOTIDE SEQUENCE [LARGE SCALE GENOMIC DNA]</scope>
    <source>
        <strain evidence="1">SC8811_S16_3</strain>
    </source>
</reference>
<comment type="caution">
    <text evidence="1">The sequence shown here is derived from an EMBL/GenBank/DDBJ whole genome shotgun (WGS) entry which is preliminary data.</text>
</comment>
<sequence>MSAQPHPSSPGQSFAAVALAPGTLAALREGLSDDEWRQLQGEAEVALRLAFRQAPPDLQPLLEVIEAWYRTMFVRQDPGYQVAIRERAGKTAEELGERVYTGEDLQRRLRH</sequence>
<gene>
    <name evidence="1" type="ORF">JF888_02975</name>
</gene>
<protein>
    <submittedName>
        <fullName evidence="1">Uncharacterized protein</fullName>
    </submittedName>
</protein>
<accession>A0A934NCJ7</accession>
<dbReference type="AlphaFoldDB" id="A0A934NCJ7"/>